<dbReference type="PRINTS" id="PR00081">
    <property type="entry name" value="GDHRDH"/>
</dbReference>
<dbReference type="PRINTS" id="PR00080">
    <property type="entry name" value="SDRFAMILY"/>
</dbReference>
<dbReference type="InterPro" id="IPR051911">
    <property type="entry name" value="SDR_oxidoreductase"/>
</dbReference>
<dbReference type="GO" id="GO:0016491">
    <property type="term" value="F:oxidoreductase activity"/>
    <property type="evidence" value="ECO:0007669"/>
    <property type="project" value="UniProtKB-KW"/>
</dbReference>
<evidence type="ECO:0000256" key="2">
    <source>
        <dbReference type="ARBA" id="ARBA00022857"/>
    </source>
</evidence>
<accession>A0A1Q5UGJ2</accession>
<sequence length="238" mass="25545">MSQLQRVVQQALELYGRIDVLLNNAGMCQIGGTEEVRSLWASAVDSSGSSFYAQALFGSHLRHVVYGCLVGLTSLGPYAASKAALSIFAESLREEVADFVIIVAAIEPGPFRSNFFKNMKGPTNPMSQYGGTALLQIQSSVIESDQTHMGDLKSGANIIVDIISHAGTGGSKIIPARIPVGNDAYRFTTAVCQTRENARGMEGLCELAVVLLHALRAKPPTYLSQMSLYRLLCACSQI</sequence>
<dbReference type="Pfam" id="PF13561">
    <property type="entry name" value="adh_short_C2"/>
    <property type="match status" value="1"/>
</dbReference>
<reference evidence="4 5" key="1">
    <citation type="submission" date="2016-10" db="EMBL/GenBank/DDBJ databases">
        <title>Genome sequence of the ascomycete fungus Penicillium subrubescens.</title>
        <authorList>
            <person name="De Vries R.P."/>
            <person name="Peng M."/>
            <person name="Dilokpimol A."/>
            <person name="Hilden K."/>
            <person name="Makela M.R."/>
            <person name="Grigoriev I."/>
            <person name="Riley R."/>
            <person name="Granchi Z."/>
        </authorList>
    </citation>
    <scope>NUCLEOTIDE SEQUENCE [LARGE SCALE GENOMIC DNA]</scope>
    <source>
        <strain evidence="4 5">CBS 132785</strain>
    </source>
</reference>
<evidence type="ECO:0000256" key="1">
    <source>
        <dbReference type="ARBA" id="ARBA00006484"/>
    </source>
</evidence>
<protein>
    <submittedName>
        <fullName evidence="4">Uncharacterized protein</fullName>
    </submittedName>
</protein>
<dbReference type="InterPro" id="IPR036291">
    <property type="entry name" value="NAD(P)-bd_dom_sf"/>
</dbReference>
<gene>
    <name evidence="4" type="ORF">PENSUB_2910</name>
</gene>
<keyword evidence="3" id="KW-0560">Oxidoreductase</keyword>
<comment type="similarity">
    <text evidence="1">Belongs to the short-chain dehydrogenases/reductases (SDR) family.</text>
</comment>
<evidence type="ECO:0000313" key="4">
    <source>
        <dbReference type="EMBL" id="OKP11608.1"/>
    </source>
</evidence>
<dbReference type="InterPro" id="IPR020904">
    <property type="entry name" value="Sc_DH/Rdtase_CS"/>
</dbReference>
<dbReference type="Gene3D" id="3.40.50.720">
    <property type="entry name" value="NAD(P)-binding Rossmann-like Domain"/>
    <property type="match status" value="1"/>
</dbReference>
<dbReference type="EMBL" id="MNBE01000276">
    <property type="protein sequence ID" value="OKP11608.1"/>
    <property type="molecule type" value="Genomic_DNA"/>
</dbReference>
<dbReference type="SUPFAM" id="SSF51735">
    <property type="entry name" value="NAD(P)-binding Rossmann-fold domains"/>
    <property type="match status" value="1"/>
</dbReference>
<keyword evidence="5" id="KW-1185">Reference proteome</keyword>
<dbReference type="PROSITE" id="PS00061">
    <property type="entry name" value="ADH_SHORT"/>
    <property type="match status" value="1"/>
</dbReference>
<organism evidence="4 5">
    <name type="scientific">Penicillium subrubescens</name>
    <dbReference type="NCBI Taxonomy" id="1316194"/>
    <lineage>
        <taxon>Eukaryota</taxon>
        <taxon>Fungi</taxon>
        <taxon>Dikarya</taxon>
        <taxon>Ascomycota</taxon>
        <taxon>Pezizomycotina</taxon>
        <taxon>Eurotiomycetes</taxon>
        <taxon>Eurotiomycetidae</taxon>
        <taxon>Eurotiales</taxon>
        <taxon>Aspergillaceae</taxon>
        <taxon>Penicillium</taxon>
    </lineage>
</organism>
<name>A0A1Q5UGJ2_9EURO</name>
<comment type="caution">
    <text evidence="4">The sequence shown here is derived from an EMBL/GenBank/DDBJ whole genome shotgun (WGS) entry which is preliminary data.</text>
</comment>
<dbReference type="STRING" id="1316194.A0A1Q5UGJ2"/>
<dbReference type="PANTHER" id="PTHR43976">
    <property type="entry name" value="SHORT CHAIN DEHYDROGENASE"/>
    <property type="match status" value="1"/>
</dbReference>
<proteinExistence type="inferred from homology"/>
<dbReference type="Proteomes" id="UP000186955">
    <property type="component" value="Unassembled WGS sequence"/>
</dbReference>
<evidence type="ECO:0000256" key="3">
    <source>
        <dbReference type="ARBA" id="ARBA00023002"/>
    </source>
</evidence>
<dbReference type="PANTHER" id="PTHR43976:SF16">
    <property type="entry name" value="SHORT-CHAIN DEHYDROGENASE_REDUCTASE FAMILY PROTEIN"/>
    <property type="match status" value="1"/>
</dbReference>
<evidence type="ECO:0000313" key="5">
    <source>
        <dbReference type="Proteomes" id="UP000186955"/>
    </source>
</evidence>
<keyword evidence="2" id="KW-0521">NADP</keyword>
<dbReference type="AlphaFoldDB" id="A0A1Q5UGJ2"/>
<dbReference type="InterPro" id="IPR002347">
    <property type="entry name" value="SDR_fam"/>
</dbReference>